<evidence type="ECO:0000313" key="1">
    <source>
        <dbReference type="EMBL" id="DAE32212.1"/>
    </source>
</evidence>
<name>A0A8S5RMH9_9VIRU</name>
<dbReference type="EMBL" id="BK059118">
    <property type="protein sequence ID" value="DAE32212.1"/>
    <property type="molecule type" value="Genomic_DNA"/>
</dbReference>
<accession>A0A8S5RMH9</accession>
<reference evidence="1" key="1">
    <citation type="journal article" date="2021" name="Proc. Natl. Acad. Sci. U.S.A.">
        <title>A Catalog of Tens of Thousands of Viruses from Human Metagenomes Reveals Hidden Associations with Chronic Diseases.</title>
        <authorList>
            <person name="Tisza M.J."/>
            <person name="Buck C.B."/>
        </authorList>
    </citation>
    <scope>NUCLEOTIDE SEQUENCE</scope>
    <source>
        <strain evidence="1">CtLpa4</strain>
    </source>
</reference>
<organism evidence="1">
    <name type="scientific">virus sp. ctLpa4</name>
    <dbReference type="NCBI Taxonomy" id="2825814"/>
    <lineage>
        <taxon>Viruses</taxon>
    </lineage>
</organism>
<proteinExistence type="predicted"/>
<sequence>MCALRLDVGLPSTRYSVGNGTEDVNRRARR</sequence>
<protein>
    <submittedName>
        <fullName evidence="1">Uncharacterized protein</fullName>
    </submittedName>
</protein>